<gene>
    <name evidence="2" type="ORF">GRI42_00030</name>
</gene>
<dbReference type="Proteomes" id="UP000444185">
    <property type="component" value="Unassembled WGS sequence"/>
</dbReference>
<keyword evidence="1" id="KW-0472">Membrane</keyword>
<reference evidence="2 3" key="1">
    <citation type="submission" date="2019-12" db="EMBL/GenBank/DDBJ databases">
        <title>Genomic-based taxomic classification of the family Erythrobacteraceae.</title>
        <authorList>
            <person name="Xu L."/>
        </authorList>
    </citation>
    <scope>NUCLEOTIDE SEQUENCE [LARGE SCALE GENOMIC DNA]</scope>
    <source>
        <strain evidence="2 3">DSM 16225</strain>
    </source>
</reference>
<dbReference type="AlphaFoldDB" id="A0A844XUW8"/>
<feature type="transmembrane region" description="Helical" evidence="1">
    <location>
        <begin position="80"/>
        <end position="99"/>
    </location>
</feature>
<keyword evidence="1" id="KW-0812">Transmembrane</keyword>
<evidence type="ECO:0000313" key="3">
    <source>
        <dbReference type="Proteomes" id="UP000444185"/>
    </source>
</evidence>
<organism evidence="2 3">
    <name type="scientific">Qipengyuania gaetbuli</name>
    <dbReference type="NCBI Taxonomy" id="266952"/>
    <lineage>
        <taxon>Bacteria</taxon>
        <taxon>Pseudomonadati</taxon>
        <taxon>Pseudomonadota</taxon>
        <taxon>Alphaproteobacteria</taxon>
        <taxon>Sphingomonadales</taxon>
        <taxon>Erythrobacteraceae</taxon>
        <taxon>Qipengyuania</taxon>
    </lineage>
</organism>
<dbReference type="EMBL" id="WTYF01000001">
    <property type="protein sequence ID" value="MXO49691.1"/>
    <property type="molecule type" value="Genomic_DNA"/>
</dbReference>
<keyword evidence="1" id="KW-1133">Transmembrane helix</keyword>
<accession>A0A844XUW8</accession>
<proteinExistence type="predicted"/>
<evidence type="ECO:0000256" key="1">
    <source>
        <dbReference type="SAM" id="Phobius"/>
    </source>
</evidence>
<name>A0A844XUW8_9SPHN</name>
<keyword evidence="3" id="KW-1185">Reference proteome</keyword>
<sequence>MSLFQAKRITGATALRIALWAVFPFAALWALICLVVGMSYGASLFRLDNLWPTVLWFMILVLPIWIFQTLRSAANDWRRLAVTLLSTLAFVTFFVLTQVK</sequence>
<feature type="transmembrane region" description="Helical" evidence="1">
    <location>
        <begin position="50"/>
        <end position="68"/>
    </location>
</feature>
<feature type="transmembrane region" description="Helical" evidence="1">
    <location>
        <begin position="17"/>
        <end position="38"/>
    </location>
</feature>
<dbReference type="RefSeq" id="WP_160606038.1">
    <property type="nucleotide sequence ID" value="NZ_WTYF01000001.1"/>
</dbReference>
<protein>
    <submittedName>
        <fullName evidence="2">Uncharacterized protein</fullName>
    </submittedName>
</protein>
<evidence type="ECO:0000313" key="2">
    <source>
        <dbReference type="EMBL" id="MXO49691.1"/>
    </source>
</evidence>
<comment type="caution">
    <text evidence="2">The sequence shown here is derived from an EMBL/GenBank/DDBJ whole genome shotgun (WGS) entry which is preliminary data.</text>
</comment>